<dbReference type="InterPro" id="IPR036291">
    <property type="entry name" value="NAD(P)-bd_dom_sf"/>
</dbReference>
<dbReference type="Proteomes" id="UP000290189">
    <property type="component" value="Unassembled WGS sequence"/>
</dbReference>
<evidence type="ECO:0000313" key="3">
    <source>
        <dbReference type="Proteomes" id="UP000290189"/>
    </source>
</evidence>
<dbReference type="Pfam" id="PF08240">
    <property type="entry name" value="ADH_N"/>
    <property type="match status" value="1"/>
</dbReference>
<dbReference type="InterPro" id="IPR020843">
    <property type="entry name" value="ER"/>
</dbReference>
<dbReference type="InterPro" id="IPR050700">
    <property type="entry name" value="YIM1/Zinc_Alcohol_DH_Fams"/>
</dbReference>
<dbReference type="Gene3D" id="3.40.50.720">
    <property type="entry name" value="NAD(P)-binding Rossmann-like Domain"/>
    <property type="match status" value="1"/>
</dbReference>
<gene>
    <name evidence="2" type="ORF">PLBR_LOCUS2949</name>
</gene>
<organism evidence="2 3">
    <name type="scientific">Plasmodiophora brassicae</name>
    <name type="common">Clubroot disease agent</name>
    <dbReference type="NCBI Taxonomy" id="37360"/>
    <lineage>
        <taxon>Eukaryota</taxon>
        <taxon>Sar</taxon>
        <taxon>Rhizaria</taxon>
        <taxon>Endomyxa</taxon>
        <taxon>Phytomyxea</taxon>
        <taxon>Plasmodiophorida</taxon>
        <taxon>Plasmodiophoridae</taxon>
        <taxon>Plasmodiophora</taxon>
    </lineage>
</organism>
<evidence type="ECO:0000259" key="1">
    <source>
        <dbReference type="SMART" id="SM00829"/>
    </source>
</evidence>
<keyword evidence="2" id="KW-0496">Mitochondrion</keyword>
<dbReference type="Pfam" id="PF13602">
    <property type="entry name" value="ADH_zinc_N_2"/>
    <property type="match status" value="1"/>
</dbReference>
<dbReference type="SUPFAM" id="SSF51735">
    <property type="entry name" value="NAD(P)-binding Rossmann-fold domains"/>
    <property type="match status" value="1"/>
</dbReference>
<dbReference type="SUPFAM" id="SSF50129">
    <property type="entry name" value="GroES-like"/>
    <property type="match status" value="1"/>
</dbReference>
<geneLocation type="mitochondrion" evidence="2"/>
<dbReference type="InterPro" id="IPR011032">
    <property type="entry name" value="GroES-like_sf"/>
</dbReference>
<dbReference type="EMBL" id="OVEO01000004">
    <property type="protein sequence ID" value="SPQ95734.1"/>
    <property type="molecule type" value="Genomic_DNA"/>
</dbReference>
<dbReference type="Gene3D" id="3.90.180.10">
    <property type="entry name" value="Medium-chain alcohol dehydrogenases, catalytic domain"/>
    <property type="match status" value="1"/>
</dbReference>
<dbReference type="PANTHER" id="PTHR11695">
    <property type="entry name" value="ALCOHOL DEHYDROGENASE RELATED"/>
    <property type="match status" value="1"/>
</dbReference>
<name>A0A3P3Y6J4_PLABS</name>
<dbReference type="SMART" id="SM00829">
    <property type="entry name" value="PKS_ER"/>
    <property type="match status" value="1"/>
</dbReference>
<evidence type="ECO:0000313" key="2">
    <source>
        <dbReference type="EMBL" id="SPQ95734.1"/>
    </source>
</evidence>
<reference evidence="2 3" key="1">
    <citation type="submission" date="2018-03" db="EMBL/GenBank/DDBJ databases">
        <authorList>
            <person name="Fogelqvist J."/>
        </authorList>
    </citation>
    <scope>NUCLEOTIDE SEQUENCE [LARGE SCALE GENOMIC DNA]</scope>
</reference>
<sequence>MRTAPQWGTPPWIDWPAAVLQKFTIRPSGELHTPTAPWSGPTGRPVASFVIWVVGPMLSRWAGRHRAVSTRAAVVSGYGPADKVVSIASVDLPDRPAPDCVRVRVHAASINSLDVRMRDGYGRACFESMRSSPSTFVTGFDCSGVVEDVGAHVMSYRRADAVFGVCSPLRHNGRGTFADLVDLPVEFVAPKPEHLSDVEAAAIPFAAMTAASAIHGIDADRVAVLGGSGGVGLFAIQMLKHAGRSNSFVVASCSQFNKGFCAKAGADKVIDYGCEALDDVVEHGSLDAVIDASGQCLDLLSDERPMKCLKPGGVYRTLSSPLLRSCDEHGNPIVGATFATADLVRQAARVYAERCLKFQWSFFTPRRSIWDSVVRMTQDNVLRPHIASVFPLEDMARAQEHLEAHHPPGKVVIDLTQS</sequence>
<dbReference type="GO" id="GO:0005739">
    <property type="term" value="C:mitochondrion"/>
    <property type="evidence" value="ECO:0007669"/>
    <property type="project" value="TreeGrafter"/>
</dbReference>
<protein>
    <recommendedName>
        <fullName evidence="1">Enoyl reductase (ER) domain-containing protein</fullName>
    </recommendedName>
</protein>
<dbReference type="AlphaFoldDB" id="A0A3P3Y6J4"/>
<proteinExistence type="predicted"/>
<dbReference type="PANTHER" id="PTHR11695:SF294">
    <property type="entry name" value="RETICULON-4-INTERACTING PROTEIN 1, MITOCHONDRIAL"/>
    <property type="match status" value="1"/>
</dbReference>
<accession>A0A3P3Y6J4</accession>
<dbReference type="InterPro" id="IPR013154">
    <property type="entry name" value="ADH-like_N"/>
</dbReference>
<dbReference type="GO" id="GO:0016491">
    <property type="term" value="F:oxidoreductase activity"/>
    <property type="evidence" value="ECO:0007669"/>
    <property type="project" value="InterPro"/>
</dbReference>
<feature type="domain" description="Enoyl reductase (ER)" evidence="1">
    <location>
        <begin position="79"/>
        <end position="413"/>
    </location>
</feature>